<dbReference type="EMBL" id="JAAIUW010000006">
    <property type="protein sequence ID" value="KAF7828861.1"/>
    <property type="molecule type" value="Genomic_DNA"/>
</dbReference>
<sequence length="73" mass="8755">MFPFLSYFLSSFKYIAAADEWMDEEERKKAVEEINRQRDDDELIDFEGIRAEKYKQEAIIKCLKEERGLGRKS</sequence>
<feature type="chain" id="PRO_5032577784" evidence="1">
    <location>
        <begin position="19"/>
        <end position="73"/>
    </location>
</feature>
<reference evidence="2" key="1">
    <citation type="submission" date="2020-09" db="EMBL/GenBank/DDBJ databases">
        <title>Genome-Enabled Discovery of Anthraquinone Biosynthesis in Senna tora.</title>
        <authorList>
            <person name="Kang S.-H."/>
            <person name="Pandey R.P."/>
            <person name="Lee C.-M."/>
            <person name="Sim J.-S."/>
            <person name="Jeong J.-T."/>
            <person name="Choi B.-S."/>
            <person name="Jung M."/>
            <person name="Ginzburg D."/>
            <person name="Zhao K."/>
            <person name="Won S.Y."/>
            <person name="Oh T.-J."/>
            <person name="Yu Y."/>
            <person name="Kim N.-H."/>
            <person name="Lee O.R."/>
            <person name="Lee T.-H."/>
            <person name="Bashyal P."/>
            <person name="Kim T.-S."/>
            <person name="Lee W.-H."/>
            <person name="Kawkins C."/>
            <person name="Kim C.-K."/>
            <person name="Kim J.S."/>
            <person name="Ahn B.O."/>
            <person name="Rhee S.Y."/>
            <person name="Sohng J.K."/>
        </authorList>
    </citation>
    <scope>NUCLEOTIDE SEQUENCE</scope>
    <source>
        <tissue evidence="2">Leaf</tissue>
    </source>
</reference>
<evidence type="ECO:0000313" key="2">
    <source>
        <dbReference type="EMBL" id="KAF7828861.1"/>
    </source>
</evidence>
<name>A0A834WR82_9FABA</name>
<dbReference type="AlphaFoldDB" id="A0A834WR82"/>
<accession>A0A834WR82</accession>
<comment type="caution">
    <text evidence="2">The sequence shown here is derived from an EMBL/GenBank/DDBJ whole genome shotgun (WGS) entry which is preliminary data.</text>
</comment>
<organism evidence="2 3">
    <name type="scientific">Senna tora</name>
    <dbReference type="NCBI Taxonomy" id="362788"/>
    <lineage>
        <taxon>Eukaryota</taxon>
        <taxon>Viridiplantae</taxon>
        <taxon>Streptophyta</taxon>
        <taxon>Embryophyta</taxon>
        <taxon>Tracheophyta</taxon>
        <taxon>Spermatophyta</taxon>
        <taxon>Magnoliopsida</taxon>
        <taxon>eudicotyledons</taxon>
        <taxon>Gunneridae</taxon>
        <taxon>Pentapetalae</taxon>
        <taxon>rosids</taxon>
        <taxon>fabids</taxon>
        <taxon>Fabales</taxon>
        <taxon>Fabaceae</taxon>
        <taxon>Caesalpinioideae</taxon>
        <taxon>Cassia clade</taxon>
        <taxon>Senna</taxon>
    </lineage>
</organism>
<dbReference type="Proteomes" id="UP000634136">
    <property type="component" value="Unassembled WGS sequence"/>
</dbReference>
<keyword evidence="3" id="KW-1185">Reference proteome</keyword>
<evidence type="ECO:0000256" key="1">
    <source>
        <dbReference type="SAM" id="SignalP"/>
    </source>
</evidence>
<gene>
    <name evidence="2" type="ORF">G2W53_020025</name>
</gene>
<evidence type="ECO:0000313" key="3">
    <source>
        <dbReference type="Proteomes" id="UP000634136"/>
    </source>
</evidence>
<feature type="signal peptide" evidence="1">
    <location>
        <begin position="1"/>
        <end position="18"/>
    </location>
</feature>
<keyword evidence="1" id="KW-0732">Signal</keyword>
<proteinExistence type="predicted"/>
<protein>
    <submittedName>
        <fullName evidence="2">Uncharacterized protein</fullName>
    </submittedName>
</protein>